<evidence type="ECO:0000256" key="3">
    <source>
        <dbReference type="ARBA" id="ARBA00022729"/>
    </source>
</evidence>
<dbReference type="InterPro" id="IPR018046">
    <property type="entry name" value="Pili_assmbl_chaperone_CS"/>
</dbReference>
<dbReference type="SUPFAM" id="SSF49354">
    <property type="entry name" value="PapD-like"/>
    <property type="match status" value="1"/>
</dbReference>
<evidence type="ECO:0000313" key="10">
    <source>
        <dbReference type="EMBL" id="STW46783.1"/>
    </source>
</evidence>
<evidence type="ECO:0000256" key="6">
    <source>
        <dbReference type="ARBA" id="ARBA00023319"/>
    </source>
</evidence>
<evidence type="ECO:0000256" key="4">
    <source>
        <dbReference type="ARBA" id="ARBA00022764"/>
    </source>
</evidence>
<dbReference type="NCBIfam" id="NF011823">
    <property type="entry name" value="PRK15295.1"/>
    <property type="match status" value="1"/>
</dbReference>
<dbReference type="InterPro" id="IPR013783">
    <property type="entry name" value="Ig-like_fold"/>
</dbReference>
<evidence type="ECO:0000313" key="11">
    <source>
        <dbReference type="Proteomes" id="UP000255167"/>
    </source>
</evidence>
<dbReference type="InterPro" id="IPR016147">
    <property type="entry name" value="Pili_assmbl_chaperone_N"/>
</dbReference>
<dbReference type="PROSITE" id="PS00635">
    <property type="entry name" value="PILI_CHAPERONE"/>
    <property type="match status" value="1"/>
</dbReference>
<feature type="signal peptide" evidence="8">
    <location>
        <begin position="1"/>
        <end position="19"/>
    </location>
</feature>
<dbReference type="AlphaFoldDB" id="A0A378FRX2"/>
<evidence type="ECO:0000256" key="2">
    <source>
        <dbReference type="ARBA" id="ARBA00007399"/>
    </source>
</evidence>
<dbReference type="Pfam" id="PF00345">
    <property type="entry name" value="PapD_N"/>
    <property type="match status" value="1"/>
</dbReference>
<dbReference type="PRINTS" id="PR00969">
    <property type="entry name" value="CHAPERONPILI"/>
</dbReference>
<organism evidence="10 11">
    <name type="scientific">Klebsiella pneumoniae</name>
    <dbReference type="NCBI Taxonomy" id="573"/>
    <lineage>
        <taxon>Bacteria</taxon>
        <taxon>Pseudomonadati</taxon>
        <taxon>Pseudomonadota</taxon>
        <taxon>Gammaproteobacteria</taxon>
        <taxon>Enterobacterales</taxon>
        <taxon>Enterobacteriaceae</taxon>
        <taxon>Klebsiella/Raoultella group</taxon>
        <taxon>Klebsiella</taxon>
        <taxon>Klebsiella pneumoniae complex</taxon>
    </lineage>
</organism>
<dbReference type="InterPro" id="IPR036316">
    <property type="entry name" value="Pili_assmbl_chap_C_dom_sf"/>
</dbReference>
<dbReference type="Gene3D" id="2.60.40.10">
    <property type="entry name" value="Immunoglobulins"/>
    <property type="match status" value="2"/>
</dbReference>
<protein>
    <submittedName>
        <fullName evidence="10">Pili assembly chaperone</fullName>
    </submittedName>
</protein>
<dbReference type="PANTHER" id="PTHR30251">
    <property type="entry name" value="PILUS ASSEMBLY CHAPERONE"/>
    <property type="match status" value="1"/>
</dbReference>
<feature type="domain" description="Pili assembly chaperone N-terminal" evidence="9">
    <location>
        <begin position="20"/>
        <end position="138"/>
    </location>
</feature>
<dbReference type="InterPro" id="IPR050643">
    <property type="entry name" value="Periplasmic_pilus_chap"/>
</dbReference>
<keyword evidence="6" id="KW-0393">Immunoglobulin domain</keyword>
<gene>
    <name evidence="10" type="primary">caf1M</name>
    <name evidence="10" type="ORF">NCTC9617_03312</name>
</gene>
<reference evidence="10 11" key="1">
    <citation type="submission" date="2018-06" db="EMBL/GenBank/DDBJ databases">
        <authorList>
            <consortium name="Pathogen Informatics"/>
            <person name="Doyle S."/>
        </authorList>
    </citation>
    <scope>NUCLEOTIDE SEQUENCE [LARGE SCALE GENOMIC DNA]</scope>
    <source>
        <strain evidence="10 11">NCTC9617</strain>
    </source>
</reference>
<dbReference type="InterPro" id="IPR008962">
    <property type="entry name" value="PapD-like_sf"/>
</dbReference>
<name>A0A378FRX2_KLEPN</name>
<accession>A0A378FRX2</accession>
<comment type="subcellular location">
    <subcellularLocation>
        <location evidence="1 7">Periplasm</location>
    </subcellularLocation>
</comment>
<dbReference type="PANTHER" id="PTHR30251:SF9">
    <property type="entry name" value="CHAPERONE PROTEIN CAF1M"/>
    <property type="match status" value="1"/>
</dbReference>
<evidence type="ECO:0000256" key="1">
    <source>
        <dbReference type="ARBA" id="ARBA00004418"/>
    </source>
</evidence>
<keyword evidence="4" id="KW-0574">Periplasm</keyword>
<dbReference type="InterPro" id="IPR001829">
    <property type="entry name" value="Pili_assmbl_chaperone_bac"/>
</dbReference>
<feature type="chain" id="PRO_5016598422" evidence="8">
    <location>
        <begin position="20"/>
        <end position="192"/>
    </location>
</feature>
<comment type="similarity">
    <text evidence="2 7">Belongs to the periplasmic pilus chaperone family.</text>
</comment>
<proteinExistence type="inferred from homology"/>
<sequence length="192" mass="21071">MRYPFFAIGLLLSSSFAQASVVVGGTRLVFDGTKNNAVITVENKDQNSNIVQSWLSVIDAASPAKDAFIITPPLFRLKAGEKGFVRVVRSGKKLPDDRESMFWLNIKGIPATEYVPDKNVVQFAINSKIKLIYRPAALKGNTPEAYAEKLQWGKEGTSVTVKNNSPLYMNFSQVSLNGKNISGAWFAAPFPP</sequence>
<keyword evidence="5 7" id="KW-0143">Chaperone</keyword>
<dbReference type="SUPFAM" id="SSF49584">
    <property type="entry name" value="Periplasmic chaperone C-domain"/>
    <property type="match status" value="1"/>
</dbReference>
<dbReference type="GO" id="GO:0071555">
    <property type="term" value="P:cell wall organization"/>
    <property type="evidence" value="ECO:0007669"/>
    <property type="project" value="InterPro"/>
</dbReference>
<evidence type="ECO:0000256" key="7">
    <source>
        <dbReference type="RuleBase" id="RU003918"/>
    </source>
</evidence>
<keyword evidence="3 8" id="KW-0732">Signal</keyword>
<dbReference type="Proteomes" id="UP000255167">
    <property type="component" value="Unassembled WGS sequence"/>
</dbReference>
<dbReference type="GO" id="GO:0030288">
    <property type="term" value="C:outer membrane-bounded periplasmic space"/>
    <property type="evidence" value="ECO:0007669"/>
    <property type="project" value="InterPro"/>
</dbReference>
<evidence type="ECO:0000259" key="9">
    <source>
        <dbReference type="Pfam" id="PF00345"/>
    </source>
</evidence>
<evidence type="ECO:0000256" key="5">
    <source>
        <dbReference type="ARBA" id="ARBA00023186"/>
    </source>
</evidence>
<dbReference type="EMBL" id="UGNC01000005">
    <property type="protein sequence ID" value="STW46783.1"/>
    <property type="molecule type" value="Genomic_DNA"/>
</dbReference>
<evidence type="ECO:0000256" key="8">
    <source>
        <dbReference type="SAM" id="SignalP"/>
    </source>
</evidence>